<dbReference type="Pfam" id="PF13676">
    <property type="entry name" value="TIR_2"/>
    <property type="match status" value="1"/>
</dbReference>
<protein>
    <recommendedName>
        <fullName evidence="2">TIR domain-containing protein</fullName>
    </recommendedName>
</protein>
<feature type="region of interest" description="Disordered" evidence="1">
    <location>
        <begin position="41"/>
        <end position="75"/>
    </location>
</feature>
<reference evidence="3 4" key="1">
    <citation type="submission" date="2019-02" db="EMBL/GenBank/DDBJ databases">
        <title>Deep-cultivation of Planctomycetes and their phenomic and genomic characterization uncovers novel biology.</title>
        <authorList>
            <person name="Wiegand S."/>
            <person name="Jogler M."/>
            <person name="Boedeker C."/>
            <person name="Pinto D."/>
            <person name="Vollmers J."/>
            <person name="Rivas-Marin E."/>
            <person name="Kohn T."/>
            <person name="Peeters S.H."/>
            <person name="Heuer A."/>
            <person name="Rast P."/>
            <person name="Oberbeckmann S."/>
            <person name="Bunk B."/>
            <person name="Jeske O."/>
            <person name="Meyerdierks A."/>
            <person name="Storesund J.E."/>
            <person name="Kallscheuer N."/>
            <person name="Luecker S."/>
            <person name="Lage O.M."/>
            <person name="Pohl T."/>
            <person name="Merkel B.J."/>
            <person name="Hornburger P."/>
            <person name="Mueller R.-W."/>
            <person name="Bruemmer F."/>
            <person name="Labrenz M."/>
            <person name="Spormann A.M."/>
            <person name="Op den Camp H."/>
            <person name="Overmann J."/>
            <person name="Amann R."/>
            <person name="Jetten M.S.M."/>
            <person name="Mascher T."/>
            <person name="Medema M.H."/>
            <person name="Devos D.P."/>
            <person name="Kaster A.-K."/>
            <person name="Ovreas L."/>
            <person name="Rohde M."/>
            <person name="Galperin M.Y."/>
            <person name="Jogler C."/>
        </authorList>
    </citation>
    <scope>NUCLEOTIDE SEQUENCE [LARGE SCALE GENOMIC DNA]</scope>
    <source>
        <strain evidence="3 4">K22_7</strain>
    </source>
</reference>
<dbReference type="OrthoDB" id="7285215at2"/>
<accession>A0A517NKR6</accession>
<dbReference type="InterPro" id="IPR000157">
    <property type="entry name" value="TIR_dom"/>
</dbReference>
<evidence type="ECO:0000259" key="2">
    <source>
        <dbReference type="PROSITE" id="PS50104"/>
    </source>
</evidence>
<sequence length="246" mass="26154">MARCTAPVNGHRSAAAAANCPACGGRSGSYGSYSSYTPSFSNSGGSGGYSTNARGRSSGGRSTARRPRWSRSGSSVVYTSAQMQTLTPIRESVETRASLPDLRDVFLCHAWDDRKDAAKDLHDRLETLGVSVWFSEKDVILGSPLLREIDKGLAKSRVGIVLVTPAFLKRIDGAGIAEKELSALLARDLLVPILHNTTYDALRDVSPLLGSRSGLDTAEETLDEIATKLAELVTVDDGLIAEPAMA</sequence>
<evidence type="ECO:0000313" key="3">
    <source>
        <dbReference type="EMBL" id="QDT07721.1"/>
    </source>
</evidence>
<dbReference type="KEGG" id="rlc:K227x_61490"/>
<dbReference type="SUPFAM" id="SSF52200">
    <property type="entry name" value="Toll/Interleukin receptor TIR domain"/>
    <property type="match status" value="1"/>
</dbReference>
<dbReference type="PROSITE" id="PS50104">
    <property type="entry name" value="TIR"/>
    <property type="match status" value="1"/>
</dbReference>
<dbReference type="Gene3D" id="3.40.50.10140">
    <property type="entry name" value="Toll/interleukin-1 receptor homology (TIR) domain"/>
    <property type="match status" value="1"/>
</dbReference>
<dbReference type="Proteomes" id="UP000318538">
    <property type="component" value="Chromosome"/>
</dbReference>
<feature type="domain" description="TIR" evidence="2">
    <location>
        <begin position="101"/>
        <end position="233"/>
    </location>
</feature>
<evidence type="ECO:0000256" key="1">
    <source>
        <dbReference type="SAM" id="MobiDB-lite"/>
    </source>
</evidence>
<dbReference type="GO" id="GO:0007165">
    <property type="term" value="P:signal transduction"/>
    <property type="evidence" value="ECO:0007669"/>
    <property type="project" value="InterPro"/>
</dbReference>
<proteinExistence type="predicted"/>
<dbReference type="EMBL" id="CP036525">
    <property type="protein sequence ID" value="QDT07721.1"/>
    <property type="molecule type" value="Genomic_DNA"/>
</dbReference>
<dbReference type="InterPro" id="IPR035897">
    <property type="entry name" value="Toll_tir_struct_dom_sf"/>
</dbReference>
<dbReference type="AlphaFoldDB" id="A0A517NKR6"/>
<evidence type="ECO:0000313" key="4">
    <source>
        <dbReference type="Proteomes" id="UP000318538"/>
    </source>
</evidence>
<gene>
    <name evidence="3" type="ORF">K227x_61490</name>
</gene>
<organism evidence="3 4">
    <name type="scientific">Rubripirellula lacrimiformis</name>
    <dbReference type="NCBI Taxonomy" id="1930273"/>
    <lineage>
        <taxon>Bacteria</taxon>
        <taxon>Pseudomonadati</taxon>
        <taxon>Planctomycetota</taxon>
        <taxon>Planctomycetia</taxon>
        <taxon>Pirellulales</taxon>
        <taxon>Pirellulaceae</taxon>
        <taxon>Rubripirellula</taxon>
    </lineage>
</organism>
<name>A0A517NKR6_9BACT</name>
<keyword evidence="4" id="KW-1185">Reference proteome</keyword>